<dbReference type="SUPFAM" id="SSF64518">
    <property type="entry name" value="Phase 1 flagellin"/>
    <property type="match status" value="1"/>
</dbReference>
<dbReference type="AlphaFoldDB" id="A0A928KQ11"/>
<dbReference type="InterPro" id="IPR013384">
    <property type="entry name" value="Flagell_FlgL"/>
</dbReference>
<name>A0A928KQ11_9FIRM</name>
<accession>A0A928KQ11</accession>
<dbReference type="Gene3D" id="1.20.1330.10">
    <property type="entry name" value="f41 fragment of flagellin, N-terminal domain"/>
    <property type="match status" value="2"/>
</dbReference>
<gene>
    <name evidence="2" type="primary">flgL</name>
    <name evidence="2" type="ORF">E7512_03455</name>
</gene>
<dbReference type="PANTHER" id="PTHR42792">
    <property type="entry name" value="FLAGELLIN"/>
    <property type="match status" value="1"/>
</dbReference>
<sequence>MRITMGMIAGQYSKNLNTSLGNFNAASRKATNYRSFEKTSENPFAATKLYRFRREMAENETYQDSLGDVDSQLMTAQSAMQSIYSIVSSAESGDVIQAITGTMSESDREIIADKMHQMQQAFLSPLNTKFAEKYLFGGTEMTEAPFSVNESGELLYRGINVNTGKVENGPAASFNGTLIELNLGEEGLKDKDGNVVMTTDVPPKPVTILDGYVLKVMDAGENQTTNVSIADNYITIKADLSKYKTNQDLLNEIRGYKDIDFSNIRITGDMNRAVSVVKTPGPPVEYQEVVSEKFTSSIGQEGLSALANEEVLVNLGLGLKTTAGANSTAINSQSAFNSAIPGIAFLGYGQDDSGVSGNLFTLMGQIADQLKSSDFSMEKIQPYLDKFGKQSDALLGEITKSGSKSNFLSTMKGNLESMGDSLLERAEDIEYVDPGDAIMDFYMQQYAYNAALSMGTKILSKSFIDFMT</sequence>
<evidence type="ECO:0000259" key="1">
    <source>
        <dbReference type="Pfam" id="PF00669"/>
    </source>
</evidence>
<dbReference type="PANTHER" id="PTHR42792:SF1">
    <property type="entry name" value="FLAGELLAR HOOK-ASSOCIATED PROTEIN 3"/>
    <property type="match status" value="1"/>
</dbReference>
<dbReference type="InterPro" id="IPR001029">
    <property type="entry name" value="Flagellin_N"/>
</dbReference>
<feature type="domain" description="Flagellin N-terminal" evidence="1">
    <location>
        <begin position="8"/>
        <end position="139"/>
    </location>
</feature>
<dbReference type="GO" id="GO:0005198">
    <property type="term" value="F:structural molecule activity"/>
    <property type="evidence" value="ECO:0007669"/>
    <property type="project" value="InterPro"/>
</dbReference>
<protein>
    <submittedName>
        <fullName evidence="2">Flagellar hook-associated protein 3</fullName>
    </submittedName>
</protein>
<dbReference type="Proteomes" id="UP000754750">
    <property type="component" value="Unassembled WGS sequence"/>
</dbReference>
<dbReference type="GO" id="GO:0071973">
    <property type="term" value="P:bacterial-type flagellum-dependent cell motility"/>
    <property type="evidence" value="ECO:0007669"/>
    <property type="project" value="InterPro"/>
</dbReference>
<evidence type="ECO:0000313" key="3">
    <source>
        <dbReference type="Proteomes" id="UP000754750"/>
    </source>
</evidence>
<dbReference type="EMBL" id="SVNY01000002">
    <property type="protein sequence ID" value="MBE6832628.1"/>
    <property type="molecule type" value="Genomic_DNA"/>
</dbReference>
<dbReference type="RefSeq" id="WP_326839991.1">
    <property type="nucleotide sequence ID" value="NZ_SVNY01000002.1"/>
</dbReference>
<keyword evidence="2" id="KW-0282">Flagellum</keyword>
<organism evidence="2 3">
    <name type="scientific">Faecalispora sporosphaeroides</name>
    <dbReference type="NCBI Taxonomy" id="1549"/>
    <lineage>
        <taxon>Bacteria</taxon>
        <taxon>Bacillati</taxon>
        <taxon>Bacillota</taxon>
        <taxon>Clostridia</taxon>
        <taxon>Eubacteriales</taxon>
        <taxon>Oscillospiraceae</taxon>
        <taxon>Faecalispora</taxon>
    </lineage>
</organism>
<keyword evidence="2" id="KW-0966">Cell projection</keyword>
<dbReference type="Pfam" id="PF00669">
    <property type="entry name" value="Flagellin_N"/>
    <property type="match status" value="1"/>
</dbReference>
<dbReference type="GO" id="GO:0009424">
    <property type="term" value="C:bacterial-type flagellum hook"/>
    <property type="evidence" value="ECO:0007669"/>
    <property type="project" value="InterPro"/>
</dbReference>
<reference evidence="2" key="1">
    <citation type="submission" date="2019-04" db="EMBL/GenBank/DDBJ databases">
        <title>Evolution of Biomass-Degrading Anaerobic Consortia Revealed by Metagenomics.</title>
        <authorList>
            <person name="Peng X."/>
        </authorList>
    </citation>
    <scope>NUCLEOTIDE SEQUENCE</scope>
    <source>
        <strain evidence="2">SIG551</strain>
    </source>
</reference>
<keyword evidence="2" id="KW-0969">Cilium</keyword>
<dbReference type="InterPro" id="IPR001492">
    <property type="entry name" value="Flagellin"/>
</dbReference>
<comment type="caution">
    <text evidence="2">The sequence shown here is derived from an EMBL/GenBank/DDBJ whole genome shotgun (WGS) entry which is preliminary data.</text>
</comment>
<evidence type="ECO:0000313" key="2">
    <source>
        <dbReference type="EMBL" id="MBE6832628.1"/>
    </source>
</evidence>
<dbReference type="NCBIfam" id="TIGR02550">
    <property type="entry name" value="flagell_flgL"/>
    <property type="match status" value="1"/>
</dbReference>
<proteinExistence type="predicted"/>